<accession>A0A9D4ASJ1</accession>
<evidence type="ECO:0000313" key="1">
    <source>
        <dbReference type="EMBL" id="KAH1166830.1"/>
    </source>
</evidence>
<dbReference type="Proteomes" id="UP000827986">
    <property type="component" value="Unassembled WGS sequence"/>
</dbReference>
<protein>
    <submittedName>
        <fullName evidence="1">Uncharacterized protein</fullName>
    </submittedName>
</protein>
<organism evidence="1 2">
    <name type="scientific">Mauremys mutica</name>
    <name type="common">yellowpond turtle</name>
    <dbReference type="NCBI Taxonomy" id="74926"/>
    <lineage>
        <taxon>Eukaryota</taxon>
        <taxon>Metazoa</taxon>
        <taxon>Chordata</taxon>
        <taxon>Craniata</taxon>
        <taxon>Vertebrata</taxon>
        <taxon>Euteleostomi</taxon>
        <taxon>Archelosauria</taxon>
        <taxon>Testudinata</taxon>
        <taxon>Testudines</taxon>
        <taxon>Cryptodira</taxon>
        <taxon>Durocryptodira</taxon>
        <taxon>Testudinoidea</taxon>
        <taxon>Geoemydidae</taxon>
        <taxon>Geoemydinae</taxon>
        <taxon>Mauremys</taxon>
    </lineage>
</organism>
<dbReference type="EMBL" id="JAHDVG010000487">
    <property type="protein sequence ID" value="KAH1166830.1"/>
    <property type="molecule type" value="Genomic_DNA"/>
</dbReference>
<comment type="caution">
    <text evidence="1">The sequence shown here is derived from an EMBL/GenBank/DDBJ whole genome shotgun (WGS) entry which is preliminary data.</text>
</comment>
<reference evidence="1" key="1">
    <citation type="submission" date="2021-09" db="EMBL/GenBank/DDBJ databases">
        <title>The genome of Mauremys mutica provides insights into the evolution of semi-aquatic lifestyle.</title>
        <authorList>
            <person name="Gong S."/>
            <person name="Gao Y."/>
        </authorList>
    </citation>
    <scope>NUCLEOTIDE SEQUENCE</scope>
    <source>
        <strain evidence="1">MM-2020</strain>
        <tissue evidence="1">Muscle</tissue>
    </source>
</reference>
<sequence>MKKLYQAGVNCKNIDKGKKTLSLKKNEEGMTFSITVKLKRKSCKVQKWTIVASSPPKPLTLLLNLYPPSMQIGDIYTLAHIIFINDMGCYYTVLYRTVYLCAKLFNYICDVHNCTRSSHSAPIDKSSINSLGLLLIYIPNTCPDSQPRMIMALFTELL</sequence>
<keyword evidence="2" id="KW-1185">Reference proteome</keyword>
<gene>
    <name evidence="1" type="ORF">KIL84_016002</name>
</gene>
<proteinExistence type="predicted"/>
<name>A0A9D4ASJ1_9SAUR</name>
<dbReference type="AlphaFoldDB" id="A0A9D4ASJ1"/>
<evidence type="ECO:0000313" key="2">
    <source>
        <dbReference type="Proteomes" id="UP000827986"/>
    </source>
</evidence>